<dbReference type="Proteomes" id="UP001219518">
    <property type="component" value="Unassembled WGS sequence"/>
</dbReference>
<feature type="compositionally biased region" description="Basic and acidic residues" evidence="2">
    <location>
        <begin position="161"/>
        <end position="171"/>
    </location>
</feature>
<feature type="region of interest" description="Disordered" evidence="2">
    <location>
        <begin position="136"/>
        <end position="188"/>
    </location>
</feature>
<feature type="compositionally biased region" description="Basic and acidic residues" evidence="2">
    <location>
        <begin position="516"/>
        <end position="545"/>
    </location>
</feature>
<comment type="caution">
    <text evidence="3">The sequence shown here is derived from an EMBL/GenBank/DDBJ whole genome shotgun (WGS) entry which is preliminary data.</text>
</comment>
<proteinExistence type="predicted"/>
<protein>
    <submittedName>
        <fullName evidence="3">Halomucin</fullName>
    </submittedName>
</protein>
<name>A0AAE1HQG4_9NEOP</name>
<dbReference type="EMBL" id="JAHWGI010001231">
    <property type="protein sequence ID" value="KAK3925562.1"/>
    <property type="molecule type" value="Genomic_DNA"/>
</dbReference>
<feature type="compositionally biased region" description="Basic and acidic residues" evidence="2">
    <location>
        <begin position="447"/>
        <end position="504"/>
    </location>
</feature>
<organism evidence="3 4">
    <name type="scientific">Frankliniella fusca</name>
    <dbReference type="NCBI Taxonomy" id="407009"/>
    <lineage>
        <taxon>Eukaryota</taxon>
        <taxon>Metazoa</taxon>
        <taxon>Ecdysozoa</taxon>
        <taxon>Arthropoda</taxon>
        <taxon>Hexapoda</taxon>
        <taxon>Insecta</taxon>
        <taxon>Pterygota</taxon>
        <taxon>Neoptera</taxon>
        <taxon>Paraneoptera</taxon>
        <taxon>Thysanoptera</taxon>
        <taxon>Terebrantia</taxon>
        <taxon>Thripoidea</taxon>
        <taxon>Thripidae</taxon>
        <taxon>Frankliniella</taxon>
    </lineage>
</organism>
<feature type="compositionally biased region" description="Basic and acidic residues" evidence="2">
    <location>
        <begin position="140"/>
        <end position="151"/>
    </location>
</feature>
<dbReference type="AlphaFoldDB" id="A0AAE1HQG4"/>
<evidence type="ECO:0000313" key="4">
    <source>
        <dbReference type="Proteomes" id="UP001219518"/>
    </source>
</evidence>
<sequence>MFVIIKDFKTGKPKVIHGSLIFNINLAARRLWPFQPGDWSPDSRKDKKKHYAVVDADVVELTYVLFLSDDESTCLSALEGQDGLKVYNPKRHSVEPFTFPLAQFQNELERVNAHNHKKSLKRLNCDLQLQQNKQVLKNQDSFDTKTEDKENSQPSQKKKKESTSKVDENDAKKRRKRRRSLQVEHSRQKSNLAILSAADTEDTIHDLNVTFQDDSIKTDLSIESSVKKCQSHSEPTLQCASAMGMVCSVKSSPEKCHSQLEPTKECPAPKVTACKTCEDLRIEVAQLRTEKEALHQLLKGKEGNGSSQSQSVSKTFAIEGREVKCANGKSLSRHQVASIEAGSIRVSGRVLNLARKLFPSNLHLMSLDARKASSSDCVISEETVGEMCGILNSMKWRGSELARAFKVYSRSKHSVDPSNTKYTAVTESLVRFYLRKALHGAKKKFKSVIDENGKQEDNTKGKGKSALDKNDKKSGDEKSSAKSSDEEKSSEKSSDEKSSEKSSDEESSDEESDEESDKRSDKRSDGKSDKKSDKKSYKESDKKIDDEESDEEESDDEETGFKKNGNDSCSD</sequence>
<feature type="coiled-coil region" evidence="1">
    <location>
        <begin position="277"/>
        <end position="304"/>
    </location>
</feature>
<keyword evidence="4" id="KW-1185">Reference proteome</keyword>
<reference evidence="3" key="2">
    <citation type="journal article" date="2023" name="BMC Genomics">
        <title>Pest status, molecular evolution, and epigenetic factors derived from the genome assembly of Frankliniella fusca, a thysanopteran phytovirus vector.</title>
        <authorList>
            <person name="Catto M.A."/>
            <person name="Labadie P.E."/>
            <person name="Jacobson A.L."/>
            <person name="Kennedy G.G."/>
            <person name="Srinivasan R."/>
            <person name="Hunt B.G."/>
        </authorList>
    </citation>
    <scope>NUCLEOTIDE SEQUENCE</scope>
    <source>
        <strain evidence="3">PL_HMW_Pooled</strain>
    </source>
</reference>
<feature type="region of interest" description="Disordered" evidence="2">
    <location>
        <begin position="444"/>
        <end position="571"/>
    </location>
</feature>
<evidence type="ECO:0000256" key="2">
    <source>
        <dbReference type="SAM" id="MobiDB-lite"/>
    </source>
</evidence>
<keyword evidence="1" id="KW-0175">Coiled coil</keyword>
<evidence type="ECO:0000256" key="1">
    <source>
        <dbReference type="SAM" id="Coils"/>
    </source>
</evidence>
<reference evidence="3" key="1">
    <citation type="submission" date="2021-07" db="EMBL/GenBank/DDBJ databases">
        <authorList>
            <person name="Catto M.A."/>
            <person name="Jacobson A."/>
            <person name="Kennedy G."/>
            <person name="Labadie P."/>
            <person name="Hunt B.G."/>
            <person name="Srinivasan R."/>
        </authorList>
    </citation>
    <scope>NUCLEOTIDE SEQUENCE</scope>
    <source>
        <strain evidence="3">PL_HMW_Pooled</strain>
        <tissue evidence="3">Head</tissue>
    </source>
</reference>
<accession>A0AAE1HQG4</accession>
<feature type="compositionally biased region" description="Acidic residues" evidence="2">
    <location>
        <begin position="505"/>
        <end position="515"/>
    </location>
</feature>
<evidence type="ECO:0000313" key="3">
    <source>
        <dbReference type="EMBL" id="KAK3925562.1"/>
    </source>
</evidence>
<gene>
    <name evidence="3" type="ORF">KUF71_013811</name>
</gene>
<feature type="compositionally biased region" description="Acidic residues" evidence="2">
    <location>
        <begin position="546"/>
        <end position="558"/>
    </location>
</feature>